<evidence type="ECO:0000313" key="1">
    <source>
        <dbReference type="EMBL" id="KAJ8642104.1"/>
    </source>
</evidence>
<protein>
    <submittedName>
        <fullName evidence="1">Uncharacterized protein</fullName>
    </submittedName>
</protein>
<evidence type="ECO:0000313" key="2">
    <source>
        <dbReference type="Proteomes" id="UP001234297"/>
    </source>
</evidence>
<name>A0ACC2M9V4_PERAE</name>
<accession>A0ACC2M9V4</accession>
<keyword evidence="2" id="KW-1185">Reference proteome</keyword>
<reference evidence="1 2" key="1">
    <citation type="journal article" date="2022" name="Hortic Res">
        <title>A haplotype resolved chromosomal level avocado genome allows analysis of novel avocado genes.</title>
        <authorList>
            <person name="Nath O."/>
            <person name="Fletcher S.J."/>
            <person name="Hayward A."/>
            <person name="Shaw L.M."/>
            <person name="Masouleh A.K."/>
            <person name="Furtado A."/>
            <person name="Henry R.J."/>
            <person name="Mitter N."/>
        </authorList>
    </citation>
    <scope>NUCLEOTIDE SEQUENCE [LARGE SCALE GENOMIC DNA]</scope>
    <source>
        <strain evidence="2">cv. Hass</strain>
    </source>
</reference>
<proteinExistence type="predicted"/>
<dbReference type="EMBL" id="CM056813">
    <property type="protein sequence ID" value="KAJ8642104.1"/>
    <property type="molecule type" value="Genomic_DNA"/>
</dbReference>
<dbReference type="Proteomes" id="UP001234297">
    <property type="component" value="Chromosome 5"/>
</dbReference>
<organism evidence="1 2">
    <name type="scientific">Persea americana</name>
    <name type="common">Avocado</name>
    <dbReference type="NCBI Taxonomy" id="3435"/>
    <lineage>
        <taxon>Eukaryota</taxon>
        <taxon>Viridiplantae</taxon>
        <taxon>Streptophyta</taxon>
        <taxon>Embryophyta</taxon>
        <taxon>Tracheophyta</taxon>
        <taxon>Spermatophyta</taxon>
        <taxon>Magnoliopsida</taxon>
        <taxon>Magnoliidae</taxon>
        <taxon>Laurales</taxon>
        <taxon>Lauraceae</taxon>
        <taxon>Persea</taxon>
    </lineage>
</organism>
<sequence>MARKAAAEKGIKTTTAEKGSWSWELREGILLRGEVFARVERLLSDGVSVGRNIPFSAPSSLVNLQPMPQMATVDRLPFFIDDREIQEATLVSLVVNALQGVKSALDDIEKLSTVFCCNPAA</sequence>
<comment type="caution">
    <text evidence="1">The sequence shown here is derived from an EMBL/GenBank/DDBJ whole genome shotgun (WGS) entry which is preliminary data.</text>
</comment>
<gene>
    <name evidence="1" type="ORF">MRB53_018798</name>
</gene>